<dbReference type="Gene3D" id="3.40.1580.10">
    <property type="entry name" value="SMI1/KNR4-like"/>
    <property type="match status" value="1"/>
</dbReference>
<feature type="region of interest" description="Disordered" evidence="1">
    <location>
        <begin position="101"/>
        <end position="121"/>
    </location>
</feature>
<dbReference type="InterPro" id="IPR037883">
    <property type="entry name" value="Knr4/Smi1-like_sf"/>
</dbReference>
<comment type="caution">
    <text evidence="2">The sequence shown here is derived from an EMBL/GenBank/DDBJ whole genome shotgun (WGS) entry which is preliminary data.</text>
</comment>
<proteinExistence type="predicted"/>
<name>A0ABT1JFM3_ACTCY</name>
<accession>A0ABT1JFM3</accession>
<gene>
    <name evidence="2" type="ORF">G443_001568</name>
</gene>
<organism evidence="2 3">
    <name type="scientific">Actinoalloteichus caeruleus DSM 43889</name>
    <dbReference type="NCBI Taxonomy" id="1120930"/>
    <lineage>
        <taxon>Bacteria</taxon>
        <taxon>Bacillati</taxon>
        <taxon>Actinomycetota</taxon>
        <taxon>Actinomycetes</taxon>
        <taxon>Pseudonocardiales</taxon>
        <taxon>Pseudonocardiaceae</taxon>
        <taxon>Actinoalloteichus</taxon>
        <taxon>Actinoalloteichus cyanogriseus</taxon>
    </lineage>
</organism>
<dbReference type="EMBL" id="AUBJ02000001">
    <property type="protein sequence ID" value="MCP2331298.1"/>
    <property type="molecule type" value="Genomic_DNA"/>
</dbReference>
<evidence type="ECO:0000256" key="1">
    <source>
        <dbReference type="SAM" id="MobiDB-lite"/>
    </source>
</evidence>
<keyword evidence="3" id="KW-1185">Reference proteome</keyword>
<sequence>MIAEWGYPDVGVVICDMPSGGHDVVMLDYSQSGPYGEPSVAYVDEDRIPRTVAGSFEEFLARLIPYSSPIWVAPSSRGFDRLYEKMKVPFARRRRGPCFRSTGSPVDDGHQPGIPKSGDSSTSPYFGITRPFSCGVRNLNWWDAVYYAGPGWTRELGNLRCKWAVPVLRAVSDMLVIKPWDARARSGAGLVELREAVSGEAVKTVRYVALRGEGWPEGHREERAHEVDMAVELGMESGAVLVLCWAMDGVNEGMAIEFISPEEAGTDLPGNPIDVSDHVDWGRILGAPIASIGIAWHIPNEGCPEMPWAYNFGFPDGSNLVVALGEAEGAGFTYMPDALLVIFDRSLAASYKIPASATSSCG</sequence>
<evidence type="ECO:0008006" key="4">
    <source>
        <dbReference type="Google" id="ProtNLM"/>
    </source>
</evidence>
<protein>
    <recommendedName>
        <fullName evidence="4">Knr4/Smi1-like domain-containing protein</fullName>
    </recommendedName>
</protein>
<evidence type="ECO:0000313" key="3">
    <source>
        <dbReference type="Proteomes" id="UP000791080"/>
    </source>
</evidence>
<reference evidence="2 3" key="1">
    <citation type="submission" date="2022-06" db="EMBL/GenBank/DDBJ databases">
        <title>Genomic Encyclopedia of Type Strains, Phase I: the one thousand microbial genomes (KMG-I) project.</title>
        <authorList>
            <person name="Kyrpides N."/>
        </authorList>
    </citation>
    <scope>NUCLEOTIDE SEQUENCE [LARGE SCALE GENOMIC DNA]</scope>
    <source>
        <strain evidence="2 3">DSM 43889</strain>
    </source>
</reference>
<dbReference type="Proteomes" id="UP000791080">
    <property type="component" value="Unassembled WGS sequence"/>
</dbReference>
<dbReference type="SUPFAM" id="SSF160631">
    <property type="entry name" value="SMI1/KNR4-like"/>
    <property type="match status" value="1"/>
</dbReference>
<evidence type="ECO:0000313" key="2">
    <source>
        <dbReference type="EMBL" id="MCP2331298.1"/>
    </source>
</evidence>